<protein>
    <submittedName>
        <fullName evidence="1">XRE family transcriptional regulator</fullName>
    </submittedName>
</protein>
<gene>
    <name evidence="1" type="ORF">NQD80_25645</name>
</gene>
<dbReference type="AlphaFoldDB" id="A0ABD5C811"/>
<dbReference type="EMBL" id="JANIDP010000144">
    <property type="protein sequence ID" value="MDR6049085.1"/>
    <property type="molecule type" value="Genomic_DNA"/>
</dbReference>
<evidence type="ECO:0000313" key="1">
    <source>
        <dbReference type="EMBL" id="MDR6049085.1"/>
    </source>
</evidence>
<comment type="caution">
    <text evidence="1">The sequence shown here is derived from an EMBL/GenBank/DDBJ whole genome shotgun (WGS) entry which is preliminary data.</text>
</comment>
<dbReference type="RefSeq" id="WP_309801924.1">
    <property type="nucleotide sequence ID" value="NZ_JANICW010000127.1"/>
</dbReference>
<dbReference type="InterPro" id="IPR010982">
    <property type="entry name" value="Lambda_DNA-bd_dom_sf"/>
</dbReference>
<dbReference type="Proteomes" id="UP001247581">
    <property type="component" value="Unassembled WGS sequence"/>
</dbReference>
<dbReference type="Gene3D" id="1.10.260.40">
    <property type="entry name" value="lambda repressor-like DNA-binding domains"/>
    <property type="match status" value="1"/>
</dbReference>
<name>A0ABD5C811_ECOLX</name>
<accession>A0ABD5C811</accession>
<evidence type="ECO:0000313" key="2">
    <source>
        <dbReference type="Proteomes" id="UP001247581"/>
    </source>
</evidence>
<reference evidence="1 2" key="1">
    <citation type="submission" date="2022-07" db="EMBL/GenBank/DDBJ databases">
        <title>The wastewater resistome of Residential Aged Care Facilities indicates a role of antimicrobial stewardship in reducing resistance.</title>
        <authorList>
            <person name="Sapula S."/>
            <person name="Hart B.J."/>
            <person name="Henrietta V."/>
            <person name="Amsalu A."/>
            <person name="Jon W."/>
            <person name="Siderius N."/>
            <person name="Nguyen L."/>
            <person name="Turnidge J."/>
            <person name="Gerber C."/>
        </authorList>
    </citation>
    <scope>NUCLEOTIDE SEQUENCE [LARGE SCALE GENOMIC DNA]</scope>
    <source>
        <strain evidence="1 2">ECA685</strain>
    </source>
</reference>
<dbReference type="SUPFAM" id="SSF47413">
    <property type="entry name" value="lambda repressor-like DNA-binding domains"/>
    <property type="match status" value="1"/>
</dbReference>
<organism evidence="1 2">
    <name type="scientific">Escherichia coli</name>
    <dbReference type="NCBI Taxonomy" id="562"/>
    <lineage>
        <taxon>Bacteria</taxon>
        <taxon>Pseudomonadati</taxon>
        <taxon>Pseudomonadota</taxon>
        <taxon>Gammaproteobacteria</taxon>
        <taxon>Enterobacterales</taxon>
        <taxon>Enterobacteriaceae</taxon>
        <taxon>Escherichia</taxon>
    </lineage>
</organism>
<proteinExistence type="predicted"/>
<sequence length="77" mass="8921">MKINNEPSTVKALRLEAGLTQKECSLIYGVGIRTWQKKEEENTQNSQRLSKVEFEYLLLLAGKHPDYVLCKRDTLRP</sequence>